<evidence type="ECO:0000256" key="10">
    <source>
        <dbReference type="ARBA" id="ARBA00023303"/>
    </source>
</evidence>
<keyword evidence="9 11" id="KW-0739">Sodium transport</keyword>
<evidence type="ECO:0000256" key="1">
    <source>
        <dbReference type="ARBA" id="ARBA00004141"/>
    </source>
</evidence>
<reference evidence="14" key="1">
    <citation type="submission" date="2021-01" db="UniProtKB">
        <authorList>
            <consortium name="EnsemblMetazoa"/>
        </authorList>
    </citation>
    <scope>IDENTIFICATION</scope>
</reference>
<dbReference type="EnsemblMetazoa" id="CLYHEMT023273.1">
    <property type="protein sequence ID" value="CLYHEMP023273.1"/>
    <property type="gene ID" value="CLYHEMG023273"/>
</dbReference>
<dbReference type="GO" id="GO:0015280">
    <property type="term" value="F:ligand-gated sodium channel activity"/>
    <property type="evidence" value="ECO:0007669"/>
    <property type="project" value="TreeGrafter"/>
</dbReference>
<keyword evidence="2 11" id="KW-0813">Transport</keyword>
<comment type="similarity">
    <text evidence="11">Belongs to the amiloride-sensitive sodium channel (TC 1.A.6) family.</text>
</comment>
<evidence type="ECO:0000313" key="14">
    <source>
        <dbReference type="EnsemblMetazoa" id="CLYHEMP023273.1"/>
    </source>
</evidence>
<dbReference type="PANTHER" id="PTHR11690:SF300">
    <property type="entry name" value="PICKPOCKET PROTEIN 19"/>
    <property type="match status" value="1"/>
</dbReference>
<dbReference type="Proteomes" id="UP000594262">
    <property type="component" value="Unplaced"/>
</dbReference>
<dbReference type="PRINTS" id="PR01078">
    <property type="entry name" value="AMINACHANNEL"/>
</dbReference>
<evidence type="ECO:0000313" key="15">
    <source>
        <dbReference type="Proteomes" id="UP000594262"/>
    </source>
</evidence>
<evidence type="ECO:0000256" key="4">
    <source>
        <dbReference type="ARBA" id="ARBA00022692"/>
    </source>
</evidence>
<keyword evidence="7 11" id="KW-0406">Ion transport</keyword>
<evidence type="ECO:0000256" key="5">
    <source>
        <dbReference type="ARBA" id="ARBA00022989"/>
    </source>
</evidence>
<dbReference type="Pfam" id="PF00858">
    <property type="entry name" value="ASC"/>
    <property type="match status" value="1"/>
</dbReference>
<evidence type="ECO:0000256" key="8">
    <source>
        <dbReference type="ARBA" id="ARBA00023136"/>
    </source>
</evidence>
<keyword evidence="6" id="KW-0915">Sodium</keyword>
<evidence type="ECO:0000256" key="2">
    <source>
        <dbReference type="ARBA" id="ARBA00022448"/>
    </source>
</evidence>
<evidence type="ECO:0000256" key="3">
    <source>
        <dbReference type="ARBA" id="ARBA00022461"/>
    </source>
</evidence>
<evidence type="ECO:0000256" key="13">
    <source>
        <dbReference type="SAM" id="Phobius"/>
    </source>
</evidence>
<evidence type="ECO:0000256" key="11">
    <source>
        <dbReference type="RuleBase" id="RU000679"/>
    </source>
</evidence>
<keyword evidence="10 11" id="KW-0407">Ion channel</keyword>
<keyword evidence="5 13" id="KW-1133">Transmembrane helix</keyword>
<accession>A0A7M5XH99</accession>
<feature type="region of interest" description="Disordered" evidence="12">
    <location>
        <begin position="90"/>
        <end position="138"/>
    </location>
</feature>
<evidence type="ECO:0000256" key="7">
    <source>
        <dbReference type="ARBA" id="ARBA00023065"/>
    </source>
</evidence>
<dbReference type="Gene3D" id="1.10.287.770">
    <property type="entry name" value="YojJ-like"/>
    <property type="match status" value="1"/>
</dbReference>
<dbReference type="InterPro" id="IPR001873">
    <property type="entry name" value="ENaC"/>
</dbReference>
<dbReference type="OrthoDB" id="6021021at2759"/>
<feature type="compositionally biased region" description="Basic and acidic residues" evidence="12">
    <location>
        <begin position="1"/>
        <end position="12"/>
    </location>
</feature>
<keyword evidence="4 11" id="KW-0812">Transmembrane</keyword>
<proteinExistence type="inferred from homology"/>
<keyword evidence="8 13" id="KW-0472">Membrane</keyword>
<name>A0A7M5XH99_9CNID</name>
<feature type="transmembrane region" description="Helical" evidence="13">
    <location>
        <begin position="622"/>
        <end position="645"/>
    </location>
</feature>
<feature type="region of interest" description="Disordered" evidence="12">
    <location>
        <begin position="1"/>
        <end position="46"/>
    </location>
</feature>
<protein>
    <submittedName>
        <fullName evidence="14">Uncharacterized protein</fullName>
    </submittedName>
</protein>
<dbReference type="GO" id="GO:0005886">
    <property type="term" value="C:plasma membrane"/>
    <property type="evidence" value="ECO:0007669"/>
    <property type="project" value="TreeGrafter"/>
</dbReference>
<dbReference type="Gene3D" id="1.10.287.820">
    <property type="entry name" value="Acid-sensing ion channel domain"/>
    <property type="match status" value="1"/>
</dbReference>
<dbReference type="AlphaFoldDB" id="A0A7M5XH99"/>
<evidence type="ECO:0000256" key="9">
    <source>
        <dbReference type="ARBA" id="ARBA00023201"/>
    </source>
</evidence>
<organism evidence="14 15">
    <name type="scientific">Clytia hemisphaerica</name>
    <dbReference type="NCBI Taxonomy" id="252671"/>
    <lineage>
        <taxon>Eukaryota</taxon>
        <taxon>Metazoa</taxon>
        <taxon>Cnidaria</taxon>
        <taxon>Hydrozoa</taxon>
        <taxon>Hydroidolina</taxon>
        <taxon>Leptothecata</taxon>
        <taxon>Obeliida</taxon>
        <taxon>Clytiidae</taxon>
        <taxon>Clytia</taxon>
    </lineage>
</organism>
<keyword evidence="3 11" id="KW-0894">Sodium channel</keyword>
<dbReference type="PANTHER" id="PTHR11690">
    <property type="entry name" value="AMILORIDE-SENSITIVE SODIUM CHANNEL-RELATED"/>
    <property type="match status" value="1"/>
</dbReference>
<feature type="compositionally biased region" description="Acidic residues" evidence="12">
    <location>
        <begin position="21"/>
        <end position="33"/>
    </location>
</feature>
<evidence type="ECO:0000256" key="12">
    <source>
        <dbReference type="SAM" id="MobiDB-lite"/>
    </source>
</evidence>
<sequence length="672" mass="77183">MMGKMKFAELARKANARPIQEEQETAEIDQEEKIEEKPRTETFADLPPLDENKYVLDEAYFIPISTIKEKAIKPKKPVARKMSGFTRMGSYKSAPLKTTDESIPLMDSCSSDTKSTGVSSEGSNEAVEEKEGKSPAKSGNIFARRKITEAADPTQLKENPFHRRGVVIDPFQQNNIRSKLKTRLRKIVDERLTVKQIFSRYVESSTLHGFLYTCSDTYIIRRFLWACLMILGAIYFLVKLREGIIEYFEYPFSTLSIIDFPDILEFPTISFCLVNGYKHKELNESRLGPLLQNGRFPIHSSWLDPGYDIPGDELVEVMNNISFTPSDVFEECDWIKRDTAHPSVPPNKCDAANFTTFFNKQNEKCFMLNSNQKGHPLLKVNHEGLKYGYEGLFDMRTSSAFLTHPFAGLRVYIHSHHEPAGSGSSFLLSPGFHYYVKMDMHETHNLEPPYSTQCGEIQLKYFDTYNQKACLLEKLTDYVGEKCGCREPFMAENGLPSCSLKQTILCSLSAKDSFSEYKFREGCPVDCVQHYYRYQITDSRFLHNPPTGVEAQVLRNENARKGQNSSHMLELVEELSPEELAHYVEENLIKVIFFYGEISKHIHTQEASFDFYQFLGDMGGEIGLMLGASLLTFVEFMDLIIFLLYHQFLRLYKNKKIDEIFEEELGNEEKDL</sequence>
<feature type="compositionally biased region" description="Polar residues" evidence="12">
    <location>
        <begin position="108"/>
        <end position="123"/>
    </location>
</feature>
<comment type="subcellular location">
    <subcellularLocation>
        <location evidence="1">Membrane</location>
        <topology evidence="1">Multi-pass membrane protein</topology>
    </subcellularLocation>
</comment>
<evidence type="ECO:0000256" key="6">
    <source>
        <dbReference type="ARBA" id="ARBA00023053"/>
    </source>
</evidence>
<keyword evidence="15" id="KW-1185">Reference proteome</keyword>